<gene>
    <name evidence="2" type="ORF">H9786_11680</name>
</gene>
<feature type="transmembrane region" description="Helical" evidence="1">
    <location>
        <begin position="72"/>
        <end position="93"/>
    </location>
</feature>
<feature type="transmembrane region" description="Helical" evidence="1">
    <location>
        <begin position="365"/>
        <end position="385"/>
    </location>
</feature>
<evidence type="ECO:0000313" key="2">
    <source>
        <dbReference type="EMBL" id="HJB11166.1"/>
    </source>
</evidence>
<reference evidence="2" key="1">
    <citation type="journal article" date="2021" name="PeerJ">
        <title>Extensive microbial diversity within the chicken gut microbiome revealed by metagenomics and culture.</title>
        <authorList>
            <person name="Gilroy R."/>
            <person name="Ravi A."/>
            <person name="Getino M."/>
            <person name="Pursley I."/>
            <person name="Horton D.L."/>
            <person name="Alikhan N.F."/>
            <person name="Baker D."/>
            <person name="Gharbi K."/>
            <person name="Hall N."/>
            <person name="Watson M."/>
            <person name="Adriaenssens E.M."/>
            <person name="Foster-Nyarko E."/>
            <person name="Jarju S."/>
            <person name="Secka A."/>
            <person name="Antonio M."/>
            <person name="Oren A."/>
            <person name="Chaudhuri R.R."/>
            <person name="La Ragione R."/>
            <person name="Hildebrand F."/>
            <person name="Pallen M.J."/>
        </authorList>
    </citation>
    <scope>NUCLEOTIDE SEQUENCE</scope>
    <source>
        <strain evidence="2">ChiHjej13B12-24818</strain>
    </source>
</reference>
<keyword evidence="1" id="KW-0472">Membrane</keyword>
<keyword evidence="1" id="KW-1133">Transmembrane helix</keyword>
<feature type="transmembrane region" description="Helical" evidence="1">
    <location>
        <begin position="151"/>
        <end position="172"/>
    </location>
</feature>
<feature type="transmembrane region" description="Helical" evidence="1">
    <location>
        <begin position="38"/>
        <end position="66"/>
    </location>
</feature>
<proteinExistence type="predicted"/>
<comment type="caution">
    <text evidence="2">The sequence shown here is derived from an EMBL/GenBank/DDBJ whole genome shotgun (WGS) entry which is preliminary data.</text>
</comment>
<keyword evidence="1" id="KW-0812">Transmembrane</keyword>
<dbReference type="Proteomes" id="UP000823823">
    <property type="component" value="Unassembled WGS sequence"/>
</dbReference>
<reference evidence="2" key="2">
    <citation type="submission" date="2021-04" db="EMBL/GenBank/DDBJ databases">
        <authorList>
            <person name="Gilroy R."/>
        </authorList>
    </citation>
    <scope>NUCLEOTIDE SEQUENCE</scope>
    <source>
        <strain evidence="2">ChiHjej13B12-24818</strain>
    </source>
</reference>
<name>A0A9D2RQ05_9MICO</name>
<evidence type="ECO:0000256" key="1">
    <source>
        <dbReference type="SAM" id="Phobius"/>
    </source>
</evidence>
<feature type="transmembrane region" description="Helical" evidence="1">
    <location>
        <begin position="281"/>
        <end position="300"/>
    </location>
</feature>
<feature type="transmembrane region" description="Helical" evidence="1">
    <location>
        <begin position="192"/>
        <end position="215"/>
    </location>
</feature>
<organism evidence="2 3">
    <name type="scientific">Candidatus Brachybacterium merdavium</name>
    <dbReference type="NCBI Taxonomy" id="2838513"/>
    <lineage>
        <taxon>Bacteria</taxon>
        <taxon>Bacillati</taxon>
        <taxon>Actinomycetota</taxon>
        <taxon>Actinomycetes</taxon>
        <taxon>Micrococcales</taxon>
        <taxon>Dermabacteraceae</taxon>
        <taxon>Brachybacterium</taxon>
    </lineage>
</organism>
<accession>A0A9D2RQ05</accession>
<sequence>MPHTDDYEWSTQFPFAPRWAGEAILLLRSFPVQICGRLIAILPTIAWIFICGMIPLALASICGLVASISDLAGILLCFVVPVIAYAAIVVVKVRARLGRRRFREDEPIALAVLDEATFLGWGITVAVTQMFRPLNRFLTVPVRLAVASPRAVRWSIVLLILVALVALAWSMLPLKFIPWANQYGRGVVTSVSMGGLLAFTVVMLLGVLLLIVVFLGFWAEMLALGGGVVFGATLVNLVLPDSLSWVFDPLFAWARWMPAGARPLMDEGGPFHPYLTGPGNVTPFGLLSMAIVFHGIPFAVKKVNVQMLPGEAALAADDRQETDNATGWWLRVIAVAVLCELPVVFFLIARFTALGDPDGPQTNNGTFVAVCGLAALGCLVLYRLWRTRSRSIDRPSRFVQGLTVYTERCLRSPSAVRREAGLTGDSARDRSDR</sequence>
<protein>
    <submittedName>
        <fullName evidence="2">Uncharacterized protein</fullName>
    </submittedName>
</protein>
<feature type="transmembrane region" description="Helical" evidence="1">
    <location>
        <begin position="222"/>
        <end position="239"/>
    </location>
</feature>
<evidence type="ECO:0000313" key="3">
    <source>
        <dbReference type="Proteomes" id="UP000823823"/>
    </source>
</evidence>
<dbReference type="EMBL" id="DWZH01000090">
    <property type="protein sequence ID" value="HJB11166.1"/>
    <property type="molecule type" value="Genomic_DNA"/>
</dbReference>
<dbReference type="AlphaFoldDB" id="A0A9D2RQ05"/>
<feature type="transmembrane region" description="Helical" evidence="1">
    <location>
        <begin position="328"/>
        <end position="353"/>
    </location>
</feature>